<dbReference type="InterPro" id="IPR057896">
    <property type="entry name" value="MTRES1_C"/>
</dbReference>
<evidence type="ECO:0000256" key="2">
    <source>
        <dbReference type="SAM" id="MobiDB-lite"/>
    </source>
</evidence>
<dbReference type="RefSeq" id="XP_013074375.2">
    <property type="nucleotide sequence ID" value="XM_013218921.2"/>
</dbReference>
<dbReference type="VEuPathDB" id="VectorBase:BGLB027775"/>
<dbReference type="VEuPathDB" id="VectorBase:BGLAX_034351"/>
<dbReference type="Pfam" id="PF25818">
    <property type="entry name" value="MTRES1_C"/>
    <property type="match status" value="1"/>
</dbReference>
<dbReference type="PANTHER" id="PTHR13633:SF3">
    <property type="entry name" value="MITOCHONDRIAL TRANSCRIPTION RESCUE FACTOR 1"/>
    <property type="match status" value="1"/>
</dbReference>
<dbReference type="GO" id="GO:0005739">
    <property type="term" value="C:mitochondrion"/>
    <property type="evidence" value="ECO:0007669"/>
    <property type="project" value="TreeGrafter"/>
</dbReference>
<accession>A0A2C9L6X8</accession>
<evidence type="ECO:0000256" key="1">
    <source>
        <dbReference type="PROSITE-ProRule" id="PRU00182"/>
    </source>
</evidence>
<sequence length="238" mass="27024">MFRHLCSRVLTNALPRTQSATVICNGYMYPLCSSESQICHSRFQDSKTHNVRHMSMTILVNNCTPHQCITASRKCCLSVCCTPAVVQSRHKSNKRASDSAEKDEEEDSDIDDDELEENDFEAPPKFKVIKVVVASLRIDSIVSHALNIARNRMDEMFLGSSLMLNGEKIKKKAEKMEEGDYVDVVFEKSENQLKVKRVKLLKVLPEKTSSDKFVVKVRVWKTPFSLEAAKSEYSPRTS</sequence>
<protein>
    <recommendedName>
        <fullName evidence="3">Mitochondrial transcription rescue factor 1 C-terminal domain-containing protein</fullName>
    </recommendedName>
</protein>
<gene>
    <name evidence="4" type="primary">106060895</name>
</gene>
<reference evidence="4" key="1">
    <citation type="submission" date="2020-05" db="UniProtKB">
        <authorList>
            <consortium name="EnsemblMetazoa"/>
        </authorList>
    </citation>
    <scope>IDENTIFICATION</scope>
    <source>
        <strain evidence="4">BB02</strain>
    </source>
</reference>
<evidence type="ECO:0000313" key="4">
    <source>
        <dbReference type="EnsemblMetazoa" id="BGLB027775-PB"/>
    </source>
</evidence>
<dbReference type="OrthoDB" id="4150at2759"/>
<keyword evidence="1" id="KW-0694">RNA-binding</keyword>
<proteinExistence type="predicted"/>
<dbReference type="STRING" id="6526.A0A2C9L6X8"/>
<dbReference type="EnsemblMetazoa" id="BGLB027775-RA">
    <property type="protein sequence ID" value="BGLB027775-PA"/>
    <property type="gene ID" value="BGLB027775"/>
</dbReference>
<dbReference type="KEGG" id="bgt:106060895"/>
<feature type="compositionally biased region" description="Acidic residues" evidence="2">
    <location>
        <begin position="101"/>
        <end position="116"/>
    </location>
</feature>
<name>A0A2C9L6X8_BIOGL</name>
<evidence type="ECO:0000259" key="3">
    <source>
        <dbReference type="Pfam" id="PF25818"/>
    </source>
</evidence>
<dbReference type="GO" id="GO:0003723">
    <property type="term" value="F:RNA binding"/>
    <property type="evidence" value="ECO:0007669"/>
    <property type="project" value="UniProtKB-KW"/>
</dbReference>
<dbReference type="AlphaFoldDB" id="A0A2C9L6X8"/>
<dbReference type="PROSITE" id="PS50889">
    <property type="entry name" value="S4"/>
    <property type="match status" value="1"/>
</dbReference>
<dbReference type="GO" id="GO:1903108">
    <property type="term" value="P:regulation of mitochondrial transcription"/>
    <property type="evidence" value="ECO:0007669"/>
    <property type="project" value="TreeGrafter"/>
</dbReference>
<organism evidence="4 5">
    <name type="scientific">Biomphalaria glabrata</name>
    <name type="common">Bloodfluke planorb</name>
    <name type="synonym">Freshwater snail</name>
    <dbReference type="NCBI Taxonomy" id="6526"/>
    <lineage>
        <taxon>Eukaryota</taxon>
        <taxon>Metazoa</taxon>
        <taxon>Spiralia</taxon>
        <taxon>Lophotrochozoa</taxon>
        <taxon>Mollusca</taxon>
        <taxon>Gastropoda</taxon>
        <taxon>Heterobranchia</taxon>
        <taxon>Euthyneura</taxon>
        <taxon>Panpulmonata</taxon>
        <taxon>Hygrophila</taxon>
        <taxon>Lymnaeoidea</taxon>
        <taxon>Planorbidae</taxon>
        <taxon>Biomphalaria</taxon>
    </lineage>
</organism>
<dbReference type="Proteomes" id="UP000076420">
    <property type="component" value="Unassembled WGS sequence"/>
</dbReference>
<dbReference type="PANTHER" id="PTHR13633">
    <property type="entry name" value="MITOCHONDRIAL TRANSCRIPTION RESCUE FACTOR 1"/>
    <property type="match status" value="1"/>
</dbReference>
<feature type="domain" description="Mitochondrial transcription rescue factor 1 C-terminal" evidence="3">
    <location>
        <begin position="129"/>
        <end position="222"/>
    </location>
</feature>
<feature type="region of interest" description="Disordered" evidence="2">
    <location>
        <begin position="91"/>
        <end position="116"/>
    </location>
</feature>
<dbReference type="EnsemblMetazoa" id="BGLB027775-RB">
    <property type="protein sequence ID" value="BGLB027775-PB"/>
    <property type="gene ID" value="BGLB027775"/>
</dbReference>
<evidence type="ECO:0000313" key="5">
    <source>
        <dbReference type="Proteomes" id="UP000076420"/>
    </source>
</evidence>